<proteinExistence type="predicted"/>
<evidence type="ECO:0000313" key="1">
    <source>
        <dbReference type="EMBL" id="GAB1320994.1"/>
    </source>
</evidence>
<sequence length="349" mass="37690">MSTDMITYLNYMSTWDSESDENIDKVISEQQLFTGLGDFASDAAVDSEFDVLTGLATTVRDETIAADAMQIAADAAAVASIWSFGLGMCAFVALEASEAVLKKVISGKSKELNAKLATIDTDISSKINPNVHLYIVQYKANNALIASKAPKGIDTRRCRSILMQFMAEVHRDNGKLDAAGFKKYAESARILYNSKEINDVYDALDKLNLSDKSEADVQKYLNSIKGLTMDRTAMTIIQNLSIAIMAYKLNIANKTIAKCAKAAGLEVAEVESSAFGMMDAVGKFVAVVAVVMSVVDTVLEIIDIVDVVEQTKKMCDELNGSIKTSYKAYFNGIKTSSAAYNAAIATKTG</sequence>
<dbReference type="GeneID" id="98181946"/>
<organism evidence="1 2">
    <name type="scientific">Madurella fahalii</name>
    <dbReference type="NCBI Taxonomy" id="1157608"/>
    <lineage>
        <taxon>Eukaryota</taxon>
        <taxon>Fungi</taxon>
        <taxon>Dikarya</taxon>
        <taxon>Ascomycota</taxon>
        <taxon>Pezizomycotina</taxon>
        <taxon>Sordariomycetes</taxon>
        <taxon>Sordariomycetidae</taxon>
        <taxon>Sordariales</taxon>
        <taxon>Sordariales incertae sedis</taxon>
        <taxon>Madurella</taxon>
    </lineage>
</organism>
<dbReference type="RefSeq" id="XP_070922724.1">
    <property type="nucleotide sequence ID" value="XM_071066623.1"/>
</dbReference>
<comment type="caution">
    <text evidence="1">The sequence shown here is derived from an EMBL/GenBank/DDBJ whole genome shotgun (WGS) entry which is preliminary data.</text>
</comment>
<reference evidence="1 2" key="1">
    <citation type="submission" date="2024-09" db="EMBL/GenBank/DDBJ databases">
        <title>Itraconazole resistance in Madurella fahalii resulting from another homologue of gene encoding cytochrome P450 14-alpha sterol demethylase (CYP51).</title>
        <authorList>
            <person name="Yoshioka I."/>
            <person name="Fahal A.H."/>
            <person name="Kaneko S."/>
            <person name="Yaguchi T."/>
        </authorList>
    </citation>
    <scope>NUCLEOTIDE SEQUENCE [LARGE SCALE GENOMIC DNA]</scope>
    <source>
        <strain evidence="1 2">IFM 68171</strain>
    </source>
</reference>
<dbReference type="Proteomes" id="UP001628179">
    <property type="component" value="Unassembled WGS sequence"/>
</dbReference>
<gene>
    <name evidence="1" type="ORF">MFIFM68171_11204</name>
</gene>
<accession>A0ABQ0GTI5</accession>
<keyword evidence="2" id="KW-1185">Reference proteome</keyword>
<dbReference type="EMBL" id="BAAFSV010000006">
    <property type="protein sequence ID" value="GAB1320994.1"/>
    <property type="molecule type" value="Genomic_DNA"/>
</dbReference>
<protein>
    <submittedName>
        <fullName evidence="1">Uncharacterized protein</fullName>
    </submittedName>
</protein>
<evidence type="ECO:0000313" key="2">
    <source>
        <dbReference type="Proteomes" id="UP001628179"/>
    </source>
</evidence>
<name>A0ABQ0GTI5_9PEZI</name>